<dbReference type="STRING" id="6239.C44C10.10.1"/>
<dbReference type="InterPro" id="IPR027417">
    <property type="entry name" value="P-loop_NTPase"/>
</dbReference>
<keyword evidence="1" id="KW-0472">Membrane</keyword>
<dbReference type="OrthoDB" id="10072614at2759"/>
<dbReference type="eggNOG" id="KOG0018">
    <property type="taxonomic scope" value="Eukaryota"/>
</dbReference>
<keyword evidence="1" id="KW-0812">Transmembrane</keyword>
<accession>Q18618</accession>
<dbReference type="EMBL" id="BX284606">
    <property type="protein sequence ID" value="CAA93640.1"/>
    <property type="molecule type" value="Genomic_DNA"/>
</dbReference>
<name>Q18618_CAEEL</name>
<dbReference type="GO" id="GO:0006302">
    <property type="term" value="P:double-strand break repair"/>
    <property type="evidence" value="ECO:0007669"/>
    <property type="project" value="InterPro"/>
</dbReference>
<evidence type="ECO:0000313" key="4">
    <source>
        <dbReference type="Proteomes" id="UP000001940"/>
    </source>
</evidence>
<dbReference type="Proteomes" id="UP000001940">
    <property type="component" value="Chromosome X"/>
</dbReference>
<dbReference type="Gene3D" id="3.40.50.300">
    <property type="entry name" value="P-loop containing nucleotide triphosphate hydrolases"/>
    <property type="match status" value="1"/>
</dbReference>
<dbReference type="SUPFAM" id="SSF52540">
    <property type="entry name" value="P-loop containing nucleoside triphosphate hydrolases"/>
    <property type="match status" value="1"/>
</dbReference>
<dbReference type="SMR" id="Q18618"/>
<organism evidence="3 4">
    <name type="scientific">Caenorhabditis elegans</name>
    <dbReference type="NCBI Taxonomy" id="6239"/>
    <lineage>
        <taxon>Eukaryota</taxon>
        <taxon>Metazoa</taxon>
        <taxon>Ecdysozoa</taxon>
        <taxon>Nematoda</taxon>
        <taxon>Chromadorea</taxon>
        <taxon>Rhabditida</taxon>
        <taxon>Rhabditina</taxon>
        <taxon>Rhabditomorpha</taxon>
        <taxon>Rhabditoidea</taxon>
        <taxon>Rhabditidae</taxon>
        <taxon>Peloderinae</taxon>
        <taxon>Caenorhabditis</taxon>
    </lineage>
</organism>
<reference evidence="3 4" key="1">
    <citation type="journal article" date="1998" name="Science">
        <title>Genome sequence of the nematode C. elegans: a platform for investigating biology.</title>
        <authorList>
            <consortium name="The C. elegans sequencing consortium"/>
            <person name="Sulson J.E."/>
            <person name="Waterston R."/>
        </authorList>
    </citation>
    <scope>NUCLEOTIDE SEQUENCE [LARGE SCALE GENOMIC DNA]</scope>
    <source>
        <strain evidence="3 4">Bristol N2</strain>
    </source>
</reference>
<dbReference type="InterPro" id="IPR038729">
    <property type="entry name" value="Rad50/SbcC_AAA"/>
</dbReference>
<proteinExistence type="predicted"/>
<dbReference type="Bgee" id="WBGene00008090">
    <property type="expression patterns" value="Expressed in pharyngeal muscle cell (C elegans) and 2 other cell types or tissues"/>
</dbReference>
<evidence type="ECO:0000256" key="1">
    <source>
        <dbReference type="SAM" id="Phobius"/>
    </source>
</evidence>
<feature type="domain" description="Rad50/SbcC-type AAA" evidence="2">
    <location>
        <begin position="53"/>
        <end position="107"/>
    </location>
</feature>
<evidence type="ECO:0000259" key="2">
    <source>
        <dbReference type="Pfam" id="PF13476"/>
    </source>
</evidence>
<dbReference type="WormBase" id="C44C10.10">
    <property type="protein sequence ID" value="CE05417"/>
    <property type="gene ID" value="WBGene00008090"/>
</dbReference>
<dbReference type="PIR" id="T19927">
    <property type="entry name" value="T19927"/>
</dbReference>
<evidence type="ECO:0000313" key="5">
    <source>
        <dbReference type="WormBase" id="C44C10.10"/>
    </source>
</evidence>
<protein>
    <submittedName>
        <fullName evidence="3">Rad50/SbcC-type AAA domain-containing protein</fullName>
    </submittedName>
</protein>
<dbReference type="Pfam" id="PF13476">
    <property type="entry name" value="AAA_23"/>
    <property type="match status" value="1"/>
</dbReference>
<sequence length="127" mass="14337">MDREITTRKRCCKTTFTALSITHHFIYLFLPLSMSASGGFIIKLIDSMTQLLSISVKNFMCLEDVKYESFGKITTITGPNGCGKSALVRAIGILTGDEVTESSNQQYAVRFGKYINFWYLWVSFPPK</sequence>
<dbReference type="PaxDb" id="6239-C44C10.10"/>
<dbReference type="CTD" id="183458"/>
<evidence type="ECO:0000313" key="3">
    <source>
        <dbReference type="EMBL" id="CAA93640.1"/>
    </source>
</evidence>
<dbReference type="KEGG" id="cel:CELE_C44C10.10"/>
<dbReference type="HOGENOM" id="CLU_1972487_0_0_1"/>
<dbReference type="InParanoid" id="Q18618"/>
<dbReference type="UCSC" id="C44C10.10">
    <property type="organism name" value="c. elegans"/>
</dbReference>
<keyword evidence="1" id="KW-1133">Transmembrane helix</keyword>
<dbReference type="AGR" id="WB:WBGene00008090"/>
<feature type="transmembrane region" description="Helical" evidence="1">
    <location>
        <begin position="25"/>
        <end position="45"/>
    </location>
</feature>
<dbReference type="GeneID" id="183458"/>
<gene>
    <name evidence="3 5" type="ORF">C44C10.10</name>
    <name evidence="3" type="ORF">CELE_C44C10.10</name>
</gene>
<dbReference type="RefSeq" id="NP_509954.1">
    <property type="nucleotide sequence ID" value="NM_077553.1"/>
</dbReference>
<dbReference type="AlphaFoldDB" id="Q18618"/>
<keyword evidence="4" id="KW-1185">Reference proteome</keyword>
<dbReference type="GO" id="GO:0016887">
    <property type="term" value="F:ATP hydrolysis activity"/>
    <property type="evidence" value="ECO:0007669"/>
    <property type="project" value="InterPro"/>
</dbReference>